<evidence type="ECO:0000313" key="2">
    <source>
        <dbReference type="EMBL" id="GIY43222.1"/>
    </source>
</evidence>
<evidence type="ECO:0000256" key="1">
    <source>
        <dbReference type="SAM" id="MobiDB-lite"/>
    </source>
</evidence>
<feature type="region of interest" description="Disordered" evidence="1">
    <location>
        <begin position="33"/>
        <end position="99"/>
    </location>
</feature>
<gene>
    <name evidence="2" type="ORF">CEXT_637121</name>
</gene>
<protein>
    <submittedName>
        <fullName evidence="2">Uncharacterized protein</fullName>
    </submittedName>
</protein>
<name>A0AAV4TCV9_CAEEX</name>
<organism evidence="2 3">
    <name type="scientific">Caerostris extrusa</name>
    <name type="common">Bark spider</name>
    <name type="synonym">Caerostris bankana</name>
    <dbReference type="NCBI Taxonomy" id="172846"/>
    <lineage>
        <taxon>Eukaryota</taxon>
        <taxon>Metazoa</taxon>
        <taxon>Ecdysozoa</taxon>
        <taxon>Arthropoda</taxon>
        <taxon>Chelicerata</taxon>
        <taxon>Arachnida</taxon>
        <taxon>Araneae</taxon>
        <taxon>Araneomorphae</taxon>
        <taxon>Entelegynae</taxon>
        <taxon>Araneoidea</taxon>
        <taxon>Araneidae</taxon>
        <taxon>Caerostris</taxon>
    </lineage>
</organism>
<dbReference type="Proteomes" id="UP001054945">
    <property type="component" value="Unassembled WGS sequence"/>
</dbReference>
<feature type="compositionally biased region" description="Basic and acidic residues" evidence="1">
    <location>
        <begin position="82"/>
        <end position="99"/>
    </location>
</feature>
<keyword evidence="3" id="KW-1185">Reference proteome</keyword>
<comment type="caution">
    <text evidence="2">The sequence shown here is derived from an EMBL/GenBank/DDBJ whole genome shotgun (WGS) entry which is preliminary data.</text>
</comment>
<dbReference type="AlphaFoldDB" id="A0AAV4TCV9"/>
<reference evidence="2 3" key="1">
    <citation type="submission" date="2021-06" db="EMBL/GenBank/DDBJ databases">
        <title>Caerostris extrusa draft genome.</title>
        <authorList>
            <person name="Kono N."/>
            <person name="Arakawa K."/>
        </authorList>
    </citation>
    <scope>NUCLEOTIDE SEQUENCE [LARGE SCALE GENOMIC DNA]</scope>
</reference>
<evidence type="ECO:0000313" key="3">
    <source>
        <dbReference type="Proteomes" id="UP001054945"/>
    </source>
</evidence>
<accession>A0AAV4TCV9</accession>
<proteinExistence type="predicted"/>
<dbReference type="EMBL" id="BPLR01010947">
    <property type="protein sequence ID" value="GIY43222.1"/>
    <property type="molecule type" value="Genomic_DNA"/>
</dbReference>
<sequence length="99" mass="10982">MFEMLRRVPFRKDEQPTFFEKDDVLSENGFVGTRSPVNRAKHHGPSGQQHGIPPLASGRAAFGGVRRSESSASATNSRFKFHSTDESSYGKKCVVHTES</sequence>